<dbReference type="Proteomes" id="UP000030688">
    <property type="component" value="Unassembled WGS sequence"/>
</dbReference>
<dbReference type="AlphaFoldDB" id="W7FIU0"/>
<keyword evidence="2" id="KW-0812">Transmembrane</keyword>
<gene>
    <name evidence="4" type="ORF">PFBG_01434</name>
</gene>
<feature type="transmembrane region" description="Helical" evidence="2">
    <location>
        <begin position="328"/>
        <end position="346"/>
    </location>
</feature>
<organism evidence="4 5">
    <name type="scientific">Plasmodium falciparum (isolate 7G8)</name>
    <dbReference type="NCBI Taxonomy" id="57266"/>
    <lineage>
        <taxon>Eukaryota</taxon>
        <taxon>Sar</taxon>
        <taxon>Alveolata</taxon>
        <taxon>Apicomplexa</taxon>
        <taxon>Aconoidasida</taxon>
        <taxon>Haemosporida</taxon>
        <taxon>Plasmodiidae</taxon>
        <taxon>Plasmodium</taxon>
        <taxon>Plasmodium (Laverania)</taxon>
    </lineage>
</organism>
<keyword evidence="2" id="KW-1133">Transmembrane helix</keyword>
<name>W7FIU0_PLAF8</name>
<keyword evidence="1" id="KW-0175">Coiled coil</keyword>
<keyword evidence="2" id="KW-0472">Membrane</keyword>
<evidence type="ECO:0000256" key="1">
    <source>
        <dbReference type="SAM" id="Coils"/>
    </source>
</evidence>
<evidence type="ECO:0000256" key="3">
    <source>
        <dbReference type="SAM" id="SignalP"/>
    </source>
</evidence>
<protein>
    <recommendedName>
        <fullName evidence="6">Rifin</fullName>
    </recommendedName>
</protein>
<sequence length="387" mass="42500">MKLHYANILLFSLPLNILVASSSSNVNDQSNYVNITHHKPNIKSAKIQTTRLLCECDLYTSIYNNDTEMKNTEQRFEEYNERMNKNRQKCKEQCDKEIQKIILKDKIEKELSGTLSALQTDIQSDAIPTCTCQKSVADKVEKCCLKCGGILGVGVAPSLGLLGGIGGLVINNWTNTPFYKTFLVFAEKQGIAAGTKAGDAAGVAKVIELVKSEFGINSIADKALGTVFHAKNYADPTVITQSVFFQYKQTCLIPEADPDTLLCAYGMRDALVMWKIAPAEDVIGATAKKIVKQVTTFASEAANTTAKETTSGLIDAELSKITSAGANLYTGIVYSVTAILIIVLVMEKENEEKIAIYKIIKGIVMWCIDTENNAMYCKCFIQYAMII</sequence>
<dbReference type="NCBIfam" id="TIGR01477">
    <property type="entry name" value="RIFIN"/>
    <property type="match status" value="1"/>
</dbReference>
<feature type="chain" id="PRO_5004892419" description="Rifin" evidence="3">
    <location>
        <begin position="25"/>
        <end position="387"/>
    </location>
</feature>
<dbReference type="Pfam" id="PF02009">
    <property type="entry name" value="RIFIN"/>
    <property type="match status" value="1"/>
</dbReference>
<accession>W7FIU0</accession>
<evidence type="ECO:0000313" key="4">
    <source>
        <dbReference type="EMBL" id="EUR74994.1"/>
    </source>
</evidence>
<feature type="coiled-coil region" evidence="1">
    <location>
        <begin position="69"/>
        <end position="100"/>
    </location>
</feature>
<evidence type="ECO:0000256" key="2">
    <source>
        <dbReference type="SAM" id="Phobius"/>
    </source>
</evidence>
<feature type="signal peptide" evidence="3">
    <location>
        <begin position="1"/>
        <end position="24"/>
    </location>
</feature>
<evidence type="ECO:0000313" key="5">
    <source>
        <dbReference type="Proteomes" id="UP000030688"/>
    </source>
</evidence>
<dbReference type="EMBL" id="KE123598">
    <property type="protein sequence ID" value="EUR74994.1"/>
    <property type="molecule type" value="Genomic_DNA"/>
</dbReference>
<proteinExistence type="predicted"/>
<reference evidence="4 5" key="2">
    <citation type="submission" date="2013-02" db="EMBL/GenBank/DDBJ databases">
        <title>The Genome Sequence of Plasmodium falciparum 7G8.</title>
        <authorList>
            <consortium name="The Broad Institute Genome Sequencing Platform"/>
            <consortium name="The Broad Institute Genome Sequencing Center for Infectious Disease"/>
            <person name="Neafsey D."/>
            <person name="Cheeseman I."/>
            <person name="Volkman S."/>
            <person name="Adams J."/>
            <person name="Walker B."/>
            <person name="Young S.K."/>
            <person name="Zeng Q."/>
            <person name="Gargeya S."/>
            <person name="Fitzgerald M."/>
            <person name="Haas B."/>
            <person name="Abouelleil A."/>
            <person name="Alvarado L."/>
            <person name="Arachchi H.M."/>
            <person name="Berlin A.M."/>
            <person name="Chapman S.B."/>
            <person name="Dewar J."/>
            <person name="Goldberg J."/>
            <person name="Griggs A."/>
            <person name="Gujja S."/>
            <person name="Hansen M."/>
            <person name="Howarth C."/>
            <person name="Imamovic A."/>
            <person name="Larimer J."/>
            <person name="McCowan C."/>
            <person name="Murphy C."/>
            <person name="Neiman D."/>
            <person name="Pearson M."/>
            <person name="Priest M."/>
            <person name="Roberts A."/>
            <person name="Saif S."/>
            <person name="Shea T."/>
            <person name="Sisk P."/>
            <person name="Sykes S."/>
            <person name="Wortman J."/>
            <person name="Nusbaum C."/>
            <person name="Birren B."/>
        </authorList>
    </citation>
    <scope>NUCLEOTIDE SEQUENCE [LARGE SCALE GENOMIC DNA]</scope>
    <source>
        <strain evidence="4 5">7G8</strain>
    </source>
</reference>
<evidence type="ECO:0008006" key="6">
    <source>
        <dbReference type="Google" id="ProtNLM"/>
    </source>
</evidence>
<keyword evidence="3" id="KW-0732">Signal</keyword>
<reference evidence="5" key="1">
    <citation type="submission" date="2007-11" db="EMBL/GenBank/DDBJ databases">
        <authorList>
            <consortium name="The Broad Institute Genome Sequencing Platform"/>
            <person name="Volkman S.K."/>
            <person name="Daily J.P."/>
            <person name="Sarr O."/>
            <person name="Ndiaye D."/>
            <person name="Ndir O."/>
            <person name="Mboup S."/>
            <person name="Lukens A."/>
            <person name="Stange-Thomann N."/>
            <person name="Mauceli E."/>
            <person name="Gnerre S."/>
            <person name="Jaffe D."/>
            <person name="Zainoun J."/>
            <person name="Wiegand R.C."/>
            <person name="Birren B."/>
            <person name="Galagan J."/>
            <person name="Lander E."/>
            <person name="Wirth D.F."/>
        </authorList>
    </citation>
    <scope>NUCLEOTIDE SEQUENCE [LARGE SCALE GENOMIC DNA]</scope>
    <source>
        <strain evidence="5">7G8</strain>
    </source>
</reference>
<dbReference type="InterPro" id="IPR006373">
    <property type="entry name" value="VSA_Rifin"/>
</dbReference>